<gene>
    <name evidence="6" type="ORF">AUK05_00150</name>
</gene>
<keyword evidence="3" id="KW-0540">Nuclease</keyword>
<dbReference type="InterPro" id="IPR012337">
    <property type="entry name" value="RNaseH-like_sf"/>
</dbReference>
<organism evidence="6 7">
    <name type="scientific">Candidatus Shapirobacteria bacterium CG2_30_35_20</name>
    <dbReference type="NCBI Taxonomy" id="1805376"/>
    <lineage>
        <taxon>Bacteria</taxon>
        <taxon>Candidatus Shapironibacteriota</taxon>
    </lineage>
</organism>
<protein>
    <recommendedName>
        <fullName evidence="5">YqgF/RNase H-like domain-containing protein</fullName>
    </recommendedName>
</protein>
<dbReference type="Proteomes" id="UP000182344">
    <property type="component" value="Unassembled WGS sequence"/>
</dbReference>
<dbReference type="CDD" id="cd16964">
    <property type="entry name" value="YqgF"/>
    <property type="match status" value="1"/>
</dbReference>
<evidence type="ECO:0000313" key="7">
    <source>
        <dbReference type="Proteomes" id="UP000182344"/>
    </source>
</evidence>
<comment type="caution">
    <text evidence="6">The sequence shown here is derived from an EMBL/GenBank/DDBJ whole genome shotgun (WGS) entry which is preliminary data.</text>
</comment>
<keyword evidence="4" id="KW-0378">Hydrolase</keyword>
<dbReference type="EMBL" id="MNZO01000003">
    <property type="protein sequence ID" value="OIP87900.1"/>
    <property type="molecule type" value="Genomic_DNA"/>
</dbReference>
<dbReference type="SUPFAM" id="SSF53098">
    <property type="entry name" value="Ribonuclease H-like"/>
    <property type="match status" value="1"/>
</dbReference>
<dbReference type="InterPro" id="IPR006641">
    <property type="entry name" value="YqgF/RNaseH-like_dom"/>
</dbReference>
<feature type="domain" description="YqgF/RNase H-like" evidence="5">
    <location>
        <begin position="1"/>
        <end position="91"/>
    </location>
</feature>
<evidence type="ECO:0000256" key="2">
    <source>
        <dbReference type="ARBA" id="ARBA00022517"/>
    </source>
</evidence>
<evidence type="ECO:0000256" key="1">
    <source>
        <dbReference type="ARBA" id="ARBA00022490"/>
    </source>
</evidence>
<keyword evidence="1" id="KW-0963">Cytoplasm</keyword>
<sequence>MNYLSIDYGTRRVGLAYTINNIIFTLPQVANNDKFIPTLKNIIKIHTISKIYIGLSQGKFATITKNFISKLEAEVSIPIETVEEAVSTIEAHQLKPKKSQSIDSIAAAIILNRAIQ</sequence>
<evidence type="ECO:0000256" key="3">
    <source>
        <dbReference type="ARBA" id="ARBA00022722"/>
    </source>
</evidence>
<dbReference type="AlphaFoldDB" id="A0A1J5HSV1"/>
<dbReference type="SMART" id="SM00732">
    <property type="entry name" value="YqgFc"/>
    <property type="match status" value="1"/>
</dbReference>
<dbReference type="InterPro" id="IPR005227">
    <property type="entry name" value="YqgF"/>
</dbReference>
<accession>A0A1J5HSV1</accession>
<evidence type="ECO:0000313" key="6">
    <source>
        <dbReference type="EMBL" id="OIP87900.1"/>
    </source>
</evidence>
<evidence type="ECO:0000259" key="5">
    <source>
        <dbReference type="SMART" id="SM00732"/>
    </source>
</evidence>
<proteinExistence type="predicted"/>
<dbReference type="InterPro" id="IPR037027">
    <property type="entry name" value="YqgF/RNaseH-like_dom_sf"/>
</dbReference>
<dbReference type="GO" id="GO:0006364">
    <property type="term" value="P:rRNA processing"/>
    <property type="evidence" value="ECO:0007669"/>
    <property type="project" value="InterPro"/>
</dbReference>
<name>A0A1J5HSV1_9BACT</name>
<keyword evidence="2" id="KW-0690">Ribosome biogenesis</keyword>
<dbReference type="STRING" id="1805376.AUK05_00150"/>
<reference evidence="6 7" key="1">
    <citation type="journal article" date="2016" name="Environ. Microbiol.">
        <title>Genomic resolution of a cold subsurface aquifer community provides metabolic insights for novel microbes adapted to high CO concentrations.</title>
        <authorList>
            <person name="Probst A.J."/>
            <person name="Castelle C.J."/>
            <person name="Singh A."/>
            <person name="Brown C.T."/>
            <person name="Anantharaman K."/>
            <person name="Sharon I."/>
            <person name="Hug L.A."/>
            <person name="Burstein D."/>
            <person name="Emerson J.B."/>
            <person name="Thomas B.C."/>
            <person name="Banfield J.F."/>
        </authorList>
    </citation>
    <scope>NUCLEOTIDE SEQUENCE [LARGE SCALE GENOMIC DNA]</scope>
    <source>
        <strain evidence="6">CG2_30_35_20</strain>
    </source>
</reference>
<dbReference type="Pfam" id="PF03652">
    <property type="entry name" value="RuvX"/>
    <property type="match status" value="1"/>
</dbReference>
<dbReference type="GO" id="GO:0016787">
    <property type="term" value="F:hydrolase activity"/>
    <property type="evidence" value="ECO:0007669"/>
    <property type="project" value="UniProtKB-KW"/>
</dbReference>
<evidence type="ECO:0000256" key="4">
    <source>
        <dbReference type="ARBA" id="ARBA00022801"/>
    </source>
</evidence>
<dbReference type="Gene3D" id="3.30.420.140">
    <property type="entry name" value="YqgF/RNase H-like domain"/>
    <property type="match status" value="1"/>
</dbReference>
<dbReference type="GO" id="GO:0004518">
    <property type="term" value="F:nuclease activity"/>
    <property type="evidence" value="ECO:0007669"/>
    <property type="project" value="UniProtKB-KW"/>
</dbReference>